<accession>A0A6L2P556</accession>
<dbReference type="AlphaFoldDB" id="A0A6L2P556"/>
<comment type="caution">
    <text evidence="2">The sequence shown here is derived from an EMBL/GenBank/DDBJ whole genome shotgun (WGS) entry which is preliminary data.</text>
</comment>
<feature type="compositionally biased region" description="Low complexity" evidence="1">
    <location>
        <begin position="59"/>
        <end position="73"/>
    </location>
</feature>
<reference evidence="2" key="1">
    <citation type="journal article" date="2019" name="Sci. Rep.">
        <title>Draft genome of Tanacetum cinerariifolium, the natural source of mosquito coil.</title>
        <authorList>
            <person name="Yamashiro T."/>
            <person name="Shiraishi A."/>
            <person name="Satake H."/>
            <person name="Nakayama K."/>
        </authorList>
    </citation>
    <scope>NUCLEOTIDE SEQUENCE</scope>
</reference>
<sequence length="210" mass="23468">MPAGIRGTGTWGVGRNVWKCSGEVRVYRKWDRDDGNDSLSLEKKSSSASKRRLEKVVKSSQTGTSHSHSSSDSLGIGTRFSTLDFMNSSDSVSEIVLRCSSPILRESSGSTEHAMDNCKYNEHHSHKTHKCIDDKRNRPTDLHTYNNNDGQSVELHLVSHVDKHYHQSFDCSAVTAHRQAGLIVNIHNHSENCFHISKTSIYCNGIVEVD</sequence>
<dbReference type="EMBL" id="BKCJ010010758">
    <property type="protein sequence ID" value="GEU93017.1"/>
    <property type="molecule type" value="Genomic_DNA"/>
</dbReference>
<feature type="region of interest" description="Disordered" evidence="1">
    <location>
        <begin position="37"/>
        <end position="73"/>
    </location>
</feature>
<name>A0A6L2P556_TANCI</name>
<proteinExistence type="predicted"/>
<protein>
    <submittedName>
        <fullName evidence="2">Uncharacterized protein</fullName>
    </submittedName>
</protein>
<organism evidence="2">
    <name type="scientific">Tanacetum cinerariifolium</name>
    <name type="common">Dalmatian daisy</name>
    <name type="synonym">Chrysanthemum cinerariifolium</name>
    <dbReference type="NCBI Taxonomy" id="118510"/>
    <lineage>
        <taxon>Eukaryota</taxon>
        <taxon>Viridiplantae</taxon>
        <taxon>Streptophyta</taxon>
        <taxon>Embryophyta</taxon>
        <taxon>Tracheophyta</taxon>
        <taxon>Spermatophyta</taxon>
        <taxon>Magnoliopsida</taxon>
        <taxon>eudicotyledons</taxon>
        <taxon>Gunneridae</taxon>
        <taxon>Pentapetalae</taxon>
        <taxon>asterids</taxon>
        <taxon>campanulids</taxon>
        <taxon>Asterales</taxon>
        <taxon>Asteraceae</taxon>
        <taxon>Asteroideae</taxon>
        <taxon>Anthemideae</taxon>
        <taxon>Anthemidinae</taxon>
        <taxon>Tanacetum</taxon>
    </lineage>
</organism>
<evidence type="ECO:0000256" key="1">
    <source>
        <dbReference type="SAM" id="MobiDB-lite"/>
    </source>
</evidence>
<gene>
    <name evidence="2" type="ORF">Tci_064995</name>
</gene>
<evidence type="ECO:0000313" key="2">
    <source>
        <dbReference type="EMBL" id="GEU93017.1"/>
    </source>
</evidence>